<keyword evidence="1" id="KW-1133">Transmembrane helix</keyword>
<dbReference type="Proteomes" id="UP000533598">
    <property type="component" value="Unassembled WGS sequence"/>
</dbReference>
<evidence type="ECO:0000256" key="1">
    <source>
        <dbReference type="SAM" id="Phobius"/>
    </source>
</evidence>
<reference evidence="2 3" key="1">
    <citation type="submission" date="2020-08" db="EMBL/GenBank/DDBJ databases">
        <title>Sequencing the genomes of 1000 actinobacteria strains.</title>
        <authorList>
            <person name="Klenk H.-P."/>
        </authorList>
    </citation>
    <scope>NUCLEOTIDE SEQUENCE [LARGE SCALE GENOMIC DNA]</scope>
    <source>
        <strain evidence="2 3">DSM 44230</strain>
    </source>
</reference>
<evidence type="ECO:0000313" key="3">
    <source>
        <dbReference type="Proteomes" id="UP000533598"/>
    </source>
</evidence>
<sequence length="91" mass="9788">MSRGLLRSGYWILNAIALGLLVASAAPAPARAYLWALGALTAAVLAVLLVRASLRTGWFGWAWFPLPALLALLAGLWMIYLFHGHPASFGR</sequence>
<dbReference type="AlphaFoldDB" id="A0A7W7FYP4"/>
<keyword evidence="1" id="KW-0472">Membrane</keyword>
<name>A0A7W7FYP4_9PSEU</name>
<dbReference type="RefSeq" id="WP_185009596.1">
    <property type="nucleotide sequence ID" value="NZ_BAAAUI010000007.1"/>
</dbReference>
<feature type="transmembrane region" description="Helical" evidence="1">
    <location>
        <begin position="9"/>
        <end position="26"/>
    </location>
</feature>
<proteinExistence type="predicted"/>
<feature type="transmembrane region" description="Helical" evidence="1">
    <location>
        <begin position="62"/>
        <end position="82"/>
    </location>
</feature>
<evidence type="ECO:0000313" key="2">
    <source>
        <dbReference type="EMBL" id="MBB4682355.1"/>
    </source>
</evidence>
<organism evidence="2 3">
    <name type="scientific">Crossiella cryophila</name>
    <dbReference type="NCBI Taxonomy" id="43355"/>
    <lineage>
        <taxon>Bacteria</taxon>
        <taxon>Bacillati</taxon>
        <taxon>Actinomycetota</taxon>
        <taxon>Actinomycetes</taxon>
        <taxon>Pseudonocardiales</taxon>
        <taxon>Pseudonocardiaceae</taxon>
        <taxon>Crossiella</taxon>
    </lineage>
</organism>
<keyword evidence="3" id="KW-1185">Reference proteome</keyword>
<protein>
    <submittedName>
        <fullName evidence="2">CHASE2 domain-containing sensor protein</fullName>
    </submittedName>
</protein>
<keyword evidence="1" id="KW-0812">Transmembrane</keyword>
<gene>
    <name evidence="2" type="ORF">HNR67_008473</name>
</gene>
<comment type="caution">
    <text evidence="2">The sequence shown here is derived from an EMBL/GenBank/DDBJ whole genome shotgun (WGS) entry which is preliminary data.</text>
</comment>
<dbReference type="EMBL" id="JACHMH010000001">
    <property type="protein sequence ID" value="MBB4682355.1"/>
    <property type="molecule type" value="Genomic_DNA"/>
</dbReference>
<feature type="transmembrane region" description="Helical" evidence="1">
    <location>
        <begin position="32"/>
        <end position="50"/>
    </location>
</feature>
<accession>A0A7W7FYP4</accession>